<dbReference type="RefSeq" id="WP_078957872.1">
    <property type="nucleotide sequence ID" value="NZ_CP009438.1"/>
</dbReference>
<evidence type="ECO:0000313" key="1">
    <source>
        <dbReference type="EMBL" id="AIS00906.1"/>
    </source>
</evidence>
<dbReference type="SUPFAM" id="SSF48239">
    <property type="entry name" value="Terpenoid cyclases/Protein prenyltransferases"/>
    <property type="match status" value="1"/>
</dbReference>
<dbReference type="KEGG" id="sgu:SGLAU_24840"/>
<proteinExistence type="predicted"/>
<sequence length="314" mass="34370">MAETGAAPAPSTPSARSPLFRAEQFVWLTARVLEQRLFAYHFLNGGADPVETALDAYRNQDGGYGHALEPDLRGPVSQPLHTARALRVLDSIGRCGGQRVERVCRYLTSVSTADGALPAVHPSQRGYPAAPFVPIVDDPPSDLLATGPVVGLLHRNEVWHAWLFRATDFCWQAVEGMERSHPYEVQAAVAFLDAAPDRARAEAAAGRLGRLVREQRLAVLDPEHLDAWPVAPGYARGEHHFPHDYAPTPRSLARAWFTDDEMARSLDHLAAGQQDDGGWPVRWRQWAPAAALEARPAVTIDALHALRAHGRPIG</sequence>
<dbReference type="Gene3D" id="1.50.10.20">
    <property type="match status" value="1"/>
</dbReference>
<gene>
    <name evidence="1" type="ORF">SGLAU_24840</name>
</gene>
<dbReference type="AlphaFoldDB" id="A0A089Z552"/>
<accession>A0A089Z552</accession>
<protein>
    <submittedName>
        <fullName evidence="1">Uncharacterized protein</fullName>
    </submittedName>
</protein>
<dbReference type="STRING" id="1907.SGLAU_24840"/>
<name>A0A089Z552_STRGA</name>
<dbReference type="OrthoDB" id="3286086at2"/>
<reference evidence="2" key="1">
    <citation type="journal article" date="2015" name="J. Biotechnol.">
        <title>Complete genome sequence of the actinobacterium Streptomyces glaucescens GLA.O (DSM 40922) consisting of a linear chromosome and one linear plasmid.</title>
        <authorList>
            <person name="Ortseifen V."/>
            <person name="Winkler A."/>
            <person name="Albersmeier A."/>
            <person name="Wendler S."/>
            <person name="Puhler A."/>
            <person name="Kalinowski J."/>
            <person name="Ruckert C."/>
        </authorList>
    </citation>
    <scope>NUCLEOTIDE SEQUENCE [LARGE SCALE GENOMIC DNA]</scope>
    <source>
        <strain evidence="2">DSM 40922 / GLA O</strain>
    </source>
</reference>
<dbReference type="EMBL" id="CP009438">
    <property type="protein sequence ID" value="AIS00906.1"/>
    <property type="molecule type" value="Genomic_DNA"/>
</dbReference>
<dbReference type="Proteomes" id="UP000029482">
    <property type="component" value="Chromosome"/>
</dbReference>
<dbReference type="eggNOG" id="COG3612">
    <property type="taxonomic scope" value="Bacteria"/>
</dbReference>
<keyword evidence="2" id="KW-1185">Reference proteome</keyword>
<organism evidence="1 2">
    <name type="scientific">Streptomyces glaucescens</name>
    <dbReference type="NCBI Taxonomy" id="1907"/>
    <lineage>
        <taxon>Bacteria</taxon>
        <taxon>Bacillati</taxon>
        <taxon>Actinomycetota</taxon>
        <taxon>Actinomycetes</taxon>
        <taxon>Kitasatosporales</taxon>
        <taxon>Streptomycetaceae</taxon>
        <taxon>Streptomyces</taxon>
    </lineage>
</organism>
<evidence type="ECO:0000313" key="2">
    <source>
        <dbReference type="Proteomes" id="UP000029482"/>
    </source>
</evidence>
<dbReference type="InterPro" id="IPR008930">
    <property type="entry name" value="Terpenoid_cyclase/PrenylTrfase"/>
</dbReference>
<dbReference type="HOGENOM" id="CLU_051344_0_0_11"/>